<proteinExistence type="predicted"/>
<keyword evidence="1" id="KW-0732">Signal</keyword>
<evidence type="ECO:0000313" key="2">
    <source>
        <dbReference type="EMBL" id="MEE1944941.1"/>
    </source>
</evidence>
<sequence>MKKFLIVCFLLFTVSVACKKENVGGERLCACSVMAAPTLQLAVKGVDEKDLLNTAVSGSYQEGQIQLYQKDNAGNMKQIQFRIREPFNAGSEKFGYYQIESAQIIALVNQNANQVFYLKLGNKAPLEISLSMLQDKRMIKKLLIDQKEVPVASDYIAKFANVYTISL</sequence>
<dbReference type="RefSeq" id="WP_330107298.1">
    <property type="nucleotide sequence ID" value="NZ_JAZDQT010000001.1"/>
</dbReference>
<feature type="chain" id="PRO_5045609076" evidence="1">
    <location>
        <begin position="20"/>
        <end position="167"/>
    </location>
</feature>
<dbReference type="Proteomes" id="UP001336835">
    <property type="component" value="Unassembled WGS sequence"/>
</dbReference>
<protein>
    <submittedName>
        <fullName evidence="2">Uncharacterized protein</fullName>
    </submittedName>
</protein>
<feature type="signal peptide" evidence="1">
    <location>
        <begin position="1"/>
        <end position="19"/>
    </location>
</feature>
<dbReference type="EMBL" id="JAZDQT010000001">
    <property type="protein sequence ID" value="MEE1944941.1"/>
    <property type="molecule type" value="Genomic_DNA"/>
</dbReference>
<accession>A0ABU7I652</accession>
<dbReference type="PROSITE" id="PS51257">
    <property type="entry name" value="PROKAR_LIPOPROTEIN"/>
    <property type="match status" value="1"/>
</dbReference>
<evidence type="ECO:0000313" key="3">
    <source>
        <dbReference type="Proteomes" id="UP001336835"/>
    </source>
</evidence>
<comment type="caution">
    <text evidence="2">The sequence shown here is derived from an EMBL/GenBank/DDBJ whole genome shotgun (WGS) entry which is preliminary data.</text>
</comment>
<organism evidence="2 3">
    <name type="scientific">Pedobacter albus</name>
    <dbReference type="NCBI Taxonomy" id="3113905"/>
    <lineage>
        <taxon>Bacteria</taxon>
        <taxon>Pseudomonadati</taxon>
        <taxon>Bacteroidota</taxon>
        <taxon>Sphingobacteriia</taxon>
        <taxon>Sphingobacteriales</taxon>
        <taxon>Sphingobacteriaceae</taxon>
        <taxon>Pedobacter</taxon>
    </lineage>
</organism>
<keyword evidence="3" id="KW-1185">Reference proteome</keyword>
<name>A0ABU7I652_9SPHI</name>
<reference evidence="2 3" key="1">
    <citation type="submission" date="2024-01" db="EMBL/GenBank/DDBJ databases">
        <title>Pedobacter sp. nov., isolated from fresh soil.</title>
        <authorList>
            <person name="Le N.T.T."/>
        </authorList>
    </citation>
    <scope>NUCLEOTIDE SEQUENCE [LARGE SCALE GENOMIC DNA]</scope>
    <source>
        <strain evidence="2 3">KR3-3</strain>
    </source>
</reference>
<evidence type="ECO:0000256" key="1">
    <source>
        <dbReference type="SAM" id="SignalP"/>
    </source>
</evidence>
<gene>
    <name evidence="2" type="ORF">VRU48_07480</name>
</gene>